<dbReference type="Pfam" id="PF00293">
    <property type="entry name" value="NUDIX"/>
    <property type="match status" value="1"/>
</dbReference>
<protein>
    <submittedName>
        <fullName evidence="3">NUDIX domain-containing protein</fullName>
    </submittedName>
</protein>
<dbReference type="RefSeq" id="WP_169610617.1">
    <property type="nucleotide sequence ID" value="NZ_CP051682.1"/>
</dbReference>
<dbReference type="Gene3D" id="3.90.79.10">
    <property type="entry name" value="Nucleoside Triphosphate Pyrophosphohydrolase"/>
    <property type="match status" value="1"/>
</dbReference>
<reference evidence="3 4" key="1">
    <citation type="submission" date="2020-04" db="EMBL/GenBank/DDBJ databases">
        <title>Genome sequencing of novel species.</title>
        <authorList>
            <person name="Heo J."/>
            <person name="Kim S.-J."/>
            <person name="Kim J.-S."/>
            <person name="Hong S.-B."/>
            <person name="Kwon S.-W."/>
        </authorList>
    </citation>
    <scope>NUCLEOTIDE SEQUENCE [LARGE SCALE GENOMIC DNA]</scope>
    <source>
        <strain evidence="3 4">F39-2</strain>
    </source>
</reference>
<dbReference type="SUPFAM" id="SSF55811">
    <property type="entry name" value="Nudix"/>
    <property type="match status" value="1"/>
</dbReference>
<proteinExistence type="predicted"/>
<evidence type="ECO:0000259" key="2">
    <source>
        <dbReference type="PROSITE" id="PS51462"/>
    </source>
</evidence>
<dbReference type="PROSITE" id="PS00893">
    <property type="entry name" value="NUDIX_BOX"/>
    <property type="match status" value="1"/>
</dbReference>
<dbReference type="GO" id="GO:0006167">
    <property type="term" value="P:AMP biosynthetic process"/>
    <property type="evidence" value="ECO:0007669"/>
    <property type="project" value="TreeGrafter"/>
</dbReference>
<name>A0A7L5E6J7_9SPHI</name>
<evidence type="ECO:0000313" key="4">
    <source>
        <dbReference type="Proteomes" id="UP000503278"/>
    </source>
</evidence>
<dbReference type="Proteomes" id="UP000503278">
    <property type="component" value="Chromosome"/>
</dbReference>
<dbReference type="PROSITE" id="PS51462">
    <property type="entry name" value="NUDIX"/>
    <property type="match status" value="1"/>
</dbReference>
<keyword evidence="1" id="KW-0378">Hydrolase</keyword>
<evidence type="ECO:0000313" key="3">
    <source>
        <dbReference type="EMBL" id="QJD97969.1"/>
    </source>
</evidence>
<dbReference type="InterPro" id="IPR051325">
    <property type="entry name" value="Nudix_hydrolase_domain"/>
</dbReference>
<dbReference type="InterPro" id="IPR015797">
    <property type="entry name" value="NUDIX_hydrolase-like_dom_sf"/>
</dbReference>
<feature type="domain" description="Nudix hydrolase" evidence="2">
    <location>
        <begin position="1"/>
        <end position="149"/>
    </location>
</feature>
<dbReference type="InterPro" id="IPR020084">
    <property type="entry name" value="NUDIX_hydrolase_CS"/>
</dbReference>
<sequence>MPRQSAGILLYRKINQDLEVFLVHPGGPYFANKDVGAWTIPKGEFTDDEEALTAAQREFKEETGQTVEGNFIQLQSIKQKGGKIVHAWAVEGNIAHEAIISNTFKMEYPYKSGKWISVPEVDKGAWFTADEARSRINPAQSAFIDELVLIIHNNNSPING</sequence>
<dbReference type="EMBL" id="CP051682">
    <property type="protein sequence ID" value="QJD97969.1"/>
    <property type="molecule type" value="Genomic_DNA"/>
</dbReference>
<dbReference type="InterPro" id="IPR000086">
    <property type="entry name" value="NUDIX_hydrolase_dom"/>
</dbReference>
<dbReference type="GO" id="GO:0006754">
    <property type="term" value="P:ATP biosynthetic process"/>
    <property type="evidence" value="ECO:0007669"/>
    <property type="project" value="TreeGrafter"/>
</dbReference>
<dbReference type="GO" id="GO:0004081">
    <property type="term" value="F:bis(5'-nucleosyl)-tetraphosphatase (asymmetrical) activity"/>
    <property type="evidence" value="ECO:0007669"/>
    <property type="project" value="TreeGrafter"/>
</dbReference>
<gene>
    <name evidence="3" type="ORF">HH214_19855</name>
</gene>
<dbReference type="KEGG" id="mrob:HH214_19855"/>
<dbReference type="AlphaFoldDB" id="A0A7L5E6J7"/>
<dbReference type="PANTHER" id="PTHR21340">
    <property type="entry name" value="DIADENOSINE 5,5-P1,P4-TETRAPHOSPHATE PYROPHOSPHOHYDROLASE MUTT"/>
    <property type="match status" value="1"/>
</dbReference>
<dbReference type="PANTHER" id="PTHR21340:SF7">
    <property type="entry name" value="NUDIX HYDROLASE DOMAIN-CONTAINING PROTEIN"/>
    <property type="match status" value="1"/>
</dbReference>
<evidence type="ECO:0000256" key="1">
    <source>
        <dbReference type="ARBA" id="ARBA00022801"/>
    </source>
</evidence>
<organism evidence="3 4">
    <name type="scientific">Mucilaginibacter robiniae</name>
    <dbReference type="NCBI Taxonomy" id="2728022"/>
    <lineage>
        <taxon>Bacteria</taxon>
        <taxon>Pseudomonadati</taxon>
        <taxon>Bacteroidota</taxon>
        <taxon>Sphingobacteriia</taxon>
        <taxon>Sphingobacteriales</taxon>
        <taxon>Sphingobacteriaceae</taxon>
        <taxon>Mucilaginibacter</taxon>
    </lineage>
</organism>
<keyword evidence="4" id="KW-1185">Reference proteome</keyword>
<accession>A0A7L5E6J7</accession>
<dbReference type="CDD" id="cd04662">
    <property type="entry name" value="NUDIX_Hydrolase"/>
    <property type="match status" value="1"/>
</dbReference>